<evidence type="ECO:0000256" key="5">
    <source>
        <dbReference type="SAM" id="Phobius"/>
    </source>
</evidence>
<name>A0ABT9VTI6_9BACI</name>
<protein>
    <submittedName>
        <fullName evidence="7">TM2 domain-containing membrane protein YozV</fullName>
    </submittedName>
</protein>
<dbReference type="Proteomes" id="UP001235840">
    <property type="component" value="Unassembled WGS sequence"/>
</dbReference>
<dbReference type="RefSeq" id="WP_307389711.1">
    <property type="nucleotide sequence ID" value="NZ_BAAADK010000009.1"/>
</dbReference>
<feature type="transmembrane region" description="Helical" evidence="5">
    <location>
        <begin position="54"/>
        <end position="73"/>
    </location>
</feature>
<keyword evidence="8" id="KW-1185">Reference proteome</keyword>
<keyword evidence="3 5" id="KW-1133">Transmembrane helix</keyword>
<gene>
    <name evidence="7" type="ORF">J2S11_000202</name>
</gene>
<evidence type="ECO:0000313" key="8">
    <source>
        <dbReference type="Proteomes" id="UP001235840"/>
    </source>
</evidence>
<keyword evidence="2 5" id="KW-0812">Transmembrane</keyword>
<feature type="transmembrane region" description="Helical" evidence="5">
    <location>
        <begin position="79"/>
        <end position="98"/>
    </location>
</feature>
<feature type="transmembrane region" description="Helical" evidence="5">
    <location>
        <begin position="29"/>
        <end position="47"/>
    </location>
</feature>
<dbReference type="Pfam" id="PF05154">
    <property type="entry name" value="TM2"/>
    <property type="match status" value="1"/>
</dbReference>
<evidence type="ECO:0000256" key="4">
    <source>
        <dbReference type="ARBA" id="ARBA00023136"/>
    </source>
</evidence>
<comment type="subcellular location">
    <subcellularLocation>
        <location evidence="1">Membrane</location>
        <topology evidence="1">Multi-pass membrane protein</topology>
    </subcellularLocation>
</comment>
<dbReference type="InterPro" id="IPR007829">
    <property type="entry name" value="TM2"/>
</dbReference>
<proteinExistence type="predicted"/>
<evidence type="ECO:0000256" key="3">
    <source>
        <dbReference type="ARBA" id="ARBA00022989"/>
    </source>
</evidence>
<comment type="caution">
    <text evidence="7">The sequence shown here is derived from an EMBL/GenBank/DDBJ whole genome shotgun (WGS) entry which is preliminary data.</text>
</comment>
<accession>A0ABT9VTI6</accession>
<organism evidence="7 8">
    <name type="scientific">Caldalkalibacillus horti</name>
    <dbReference type="NCBI Taxonomy" id="77523"/>
    <lineage>
        <taxon>Bacteria</taxon>
        <taxon>Bacillati</taxon>
        <taxon>Bacillota</taxon>
        <taxon>Bacilli</taxon>
        <taxon>Bacillales</taxon>
        <taxon>Bacillaceae</taxon>
        <taxon>Caldalkalibacillus</taxon>
    </lineage>
</organism>
<dbReference type="EMBL" id="JAUSTY010000001">
    <property type="protein sequence ID" value="MDQ0164303.1"/>
    <property type="molecule type" value="Genomic_DNA"/>
</dbReference>
<evidence type="ECO:0000256" key="2">
    <source>
        <dbReference type="ARBA" id="ARBA00022692"/>
    </source>
</evidence>
<reference evidence="7 8" key="1">
    <citation type="submission" date="2023-07" db="EMBL/GenBank/DDBJ databases">
        <title>Genomic Encyclopedia of Type Strains, Phase IV (KMG-IV): sequencing the most valuable type-strain genomes for metagenomic binning, comparative biology and taxonomic classification.</title>
        <authorList>
            <person name="Goeker M."/>
        </authorList>
    </citation>
    <scope>NUCLEOTIDE SEQUENCE [LARGE SCALE GENOMIC DNA]</scope>
    <source>
        <strain evidence="7 8">DSM 12751</strain>
    </source>
</reference>
<evidence type="ECO:0000313" key="7">
    <source>
        <dbReference type="EMBL" id="MDQ0164303.1"/>
    </source>
</evidence>
<evidence type="ECO:0000256" key="1">
    <source>
        <dbReference type="ARBA" id="ARBA00004141"/>
    </source>
</evidence>
<keyword evidence="4 5" id="KW-0472">Membrane</keyword>
<evidence type="ECO:0000259" key="6">
    <source>
        <dbReference type="Pfam" id="PF05154"/>
    </source>
</evidence>
<feature type="domain" description="TM2" evidence="6">
    <location>
        <begin position="27"/>
        <end position="71"/>
    </location>
</feature>
<sequence length="127" mass="14813">MSMEAKSKLDIQQLLVFESEYRKRTKSHAVSFLLFFIGFFGLHRFYLGDTAMGVLQVLVYVVLVILYYIAIIFELIILLIPLGILLLLLVGLFIYDLFTLKKKVDKMNQKIEDQLLSEILSEAQREY</sequence>